<evidence type="ECO:0000313" key="5">
    <source>
        <dbReference type="Proteomes" id="UP001586593"/>
    </source>
</evidence>
<evidence type="ECO:0000256" key="2">
    <source>
        <dbReference type="ARBA" id="ARBA00022525"/>
    </source>
</evidence>
<proteinExistence type="predicted"/>
<evidence type="ECO:0000313" key="4">
    <source>
        <dbReference type="EMBL" id="KAL1850140.1"/>
    </source>
</evidence>
<dbReference type="InterPro" id="IPR010711">
    <property type="entry name" value="PLA2G12"/>
</dbReference>
<comment type="caution">
    <text evidence="4">The sequence shown here is derived from an EMBL/GenBank/DDBJ whole genome shotgun (WGS) entry which is preliminary data.</text>
</comment>
<dbReference type="PROSITE" id="PS00118">
    <property type="entry name" value="PA2_HIS"/>
    <property type="match status" value="1"/>
</dbReference>
<comment type="subcellular location">
    <subcellularLocation>
        <location evidence="1">Secreted</location>
    </subcellularLocation>
</comment>
<sequence length="968" mass="99706">MRAGSGPSLGLRSPGRSRRAQNGLRLRVVEDPPFPGRRGLPISIATLFDRIWGQAVSQSATVLRHLSPPERRRSVTPVMLHSLLTVAILAATAAAKCKPVSISSGTPSSAVSTVPSSSTPAAVSTVPTGGSSTGIPGGSSSVAPSGSPTATTGGSSAVEPTDPPVSPAGTTPTTTTTTTTSQTTGSTTSTSSTTTTTSSTTTANPSCHADNCLRAVSATRLGASGLASHLADCSSFLEVTVTPSTSTVLVTETVSVTVTTEILLGVTTSSTPLAKRLMTITAPDQSTPTPKTVPTYASACSGSVRYASACSCFGATAPTLTAPTPVTTSTVSVVTTFTQVDYDSPPLASQSVSFPEFDDWTLTYTYEEYALPVFGTPGPDTVIVSYPTPSPTCLLDATPTGDAFFLLAPSAGLMVERDGALGPIVAPTTEEEGDTFLDNFNPPTFEFRAADDAADGLFDLVLLNATTDNIYVAVDANTGAVTLLPQSTSGRVNPDGFITTAFGVSCLGSLVVQWNDIDYVWTATDSATVIAPGQPATDNTSPLNTMILLPASLQQPIGESATTQVLATRDQSQDGPGARCPGFPYGTMSAVSNGFQPSPPNGCGPDGAWYTALVPNLNFGGCCNTHDTCYDTCSKTFVGCNNDFLGCMRSACSNTYNHWYNSWLRPACNAAASLYYAAVSGSTAQGHFVDDSKQECSCVCSDPSTATCGGDHCFRVRGAGANNNDNCGACGWSCGPHGHCQDGQCFCNPEPPTPNQCGKLCLDFLTHPRNCGGCGNVCASGYCYQGACFDPPAHPDHCYPVDAVQNGGFESGSAYWSVSQASSSPLGSRTVLLGAPDVLGGRSTLVALIEGTRLGVLGSTVTLSQTVHLCPGTQYVLDVDAFWAGSTCNYQAAVAGRVFASGALADPRNANSVGTWFSLGPVSLPVLNEGDAGTSMAANFYMTAQLDFTLSCGGLLGVYMLDNFSIHI</sequence>
<dbReference type="Pfam" id="PF06951">
    <property type="entry name" value="PLA2G12"/>
    <property type="match status" value="1"/>
</dbReference>
<gene>
    <name evidence="4" type="ORF">VTK73DRAFT_9749</name>
</gene>
<organism evidence="4 5">
    <name type="scientific">Phialemonium thermophilum</name>
    <dbReference type="NCBI Taxonomy" id="223376"/>
    <lineage>
        <taxon>Eukaryota</taxon>
        <taxon>Fungi</taxon>
        <taxon>Dikarya</taxon>
        <taxon>Ascomycota</taxon>
        <taxon>Pezizomycotina</taxon>
        <taxon>Sordariomycetes</taxon>
        <taxon>Sordariomycetidae</taxon>
        <taxon>Cephalothecales</taxon>
        <taxon>Cephalothecaceae</taxon>
        <taxon>Phialemonium</taxon>
    </lineage>
</organism>
<feature type="region of interest" description="Disordered" evidence="3">
    <location>
        <begin position="1"/>
        <end position="23"/>
    </location>
</feature>
<evidence type="ECO:0000256" key="3">
    <source>
        <dbReference type="SAM" id="MobiDB-lite"/>
    </source>
</evidence>
<feature type="compositionally biased region" description="Low complexity" evidence="3">
    <location>
        <begin position="138"/>
        <end position="157"/>
    </location>
</feature>
<dbReference type="EMBL" id="JAZHXJ010000845">
    <property type="protein sequence ID" value="KAL1850140.1"/>
    <property type="molecule type" value="Genomic_DNA"/>
</dbReference>
<feature type="compositionally biased region" description="Low complexity" evidence="3">
    <location>
        <begin position="100"/>
        <end position="130"/>
    </location>
</feature>
<dbReference type="Gene3D" id="1.20.90.10">
    <property type="entry name" value="Phospholipase A2 domain"/>
    <property type="match status" value="1"/>
</dbReference>
<name>A0ABR3W0J5_9PEZI</name>
<evidence type="ECO:0000256" key="1">
    <source>
        <dbReference type="ARBA" id="ARBA00004613"/>
    </source>
</evidence>
<accession>A0ABR3W0J5</accession>
<dbReference type="PANTHER" id="PTHR12824:SF8">
    <property type="entry name" value="GXIVSPLA2, ISOFORM A"/>
    <property type="match status" value="1"/>
</dbReference>
<feature type="region of interest" description="Disordered" evidence="3">
    <location>
        <begin position="100"/>
        <end position="206"/>
    </location>
</feature>
<dbReference type="PANTHER" id="PTHR12824">
    <property type="entry name" value="GROUP XII SECRETORY PHOSPHOLIPASE A2 FAMILY MEMBER"/>
    <property type="match status" value="1"/>
</dbReference>
<dbReference type="Proteomes" id="UP001586593">
    <property type="component" value="Unassembled WGS sequence"/>
</dbReference>
<keyword evidence="2" id="KW-0964">Secreted</keyword>
<protein>
    <submittedName>
        <fullName evidence="4">Uncharacterized protein</fullName>
    </submittedName>
</protein>
<reference evidence="4 5" key="1">
    <citation type="journal article" date="2024" name="Commun. Biol.">
        <title>Comparative genomic analysis of thermophilic fungi reveals convergent evolutionary adaptations and gene losses.</title>
        <authorList>
            <person name="Steindorff A.S."/>
            <person name="Aguilar-Pontes M.V."/>
            <person name="Robinson A.J."/>
            <person name="Andreopoulos B."/>
            <person name="LaButti K."/>
            <person name="Kuo A."/>
            <person name="Mondo S."/>
            <person name="Riley R."/>
            <person name="Otillar R."/>
            <person name="Haridas S."/>
            <person name="Lipzen A."/>
            <person name="Grimwood J."/>
            <person name="Schmutz J."/>
            <person name="Clum A."/>
            <person name="Reid I.D."/>
            <person name="Moisan M.C."/>
            <person name="Butler G."/>
            <person name="Nguyen T.T.M."/>
            <person name="Dewar K."/>
            <person name="Conant G."/>
            <person name="Drula E."/>
            <person name="Henrissat B."/>
            <person name="Hansel C."/>
            <person name="Singer S."/>
            <person name="Hutchinson M.I."/>
            <person name="de Vries R.P."/>
            <person name="Natvig D.O."/>
            <person name="Powell A.J."/>
            <person name="Tsang A."/>
            <person name="Grigoriev I.V."/>
        </authorList>
    </citation>
    <scope>NUCLEOTIDE SEQUENCE [LARGE SCALE GENOMIC DNA]</scope>
    <source>
        <strain evidence="4 5">ATCC 24622</strain>
    </source>
</reference>
<feature type="compositionally biased region" description="Low complexity" evidence="3">
    <location>
        <begin position="170"/>
        <end position="202"/>
    </location>
</feature>
<keyword evidence="5" id="KW-1185">Reference proteome</keyword>
<dbReference type="InterPro" id="IPR033113">
    <property type="entry name" value="PLA2_histidine"/>
</dbReference>
<dbReference type="SUPFAM" id="SSF48619">
    <property type="entry name" value="Phospholipase A2, PLA2"/>
    <property type="match status" value="1"/>
</dbReference>
<dbReference type="InterPro" id="IPR036444">
    <property type="entry name" value="PLipase_A2_dom_sf"/>
</dbReference>
<feature type="compositionally biased region" description="Low complexity" evidence="3">
    <location>
        <begin position="1"/>
        <end position="14"/>
    </location>
</feature>